<dbReference type="InterPro" id="IPR001647">
    <property type="entry name" value="HTH_TetR"/>
</dbReference>
<evidence type="ECO:0000256" key="4">
    <source>
        <dbReference type="PROSITE-ProRule" id="PRU00335"/>
    </source>
</evidence>
<evidence type="ECO:0000256" key="2">
    <source>
        <dbReference type="ARBA" id="ARBA00023125"/>
    </source>
</evidence>
<feature type="DNA-binding region" description="H-T-H motif" evidence="4">
    <location>
        <begin position="35"/>
        <end position="54"/>
    </location>
</feature>
<evidence type="ECO:0000256" key="3">
    <source>
        <dbReference type="ARBA" id="ARBA00023163"/>
    </source>
</evidence>
<keyword evidence="3" id="KW-0804">Transcription</keyword>
<dbReference type="EMBL" id="FOPJ01000004">
    <property type="protein sequence ID" value="SFG45168.1"/>
    <property type="molecule type" value="Genomic_DNA"/>
</dbReference>
<dbReference type="InterPro" id="IPR009057">
    <property type="entry name" value="Homeodomain-like_sf"/>
</dbReference>
<dbReference type="GO" id="GO:0000976">
    <property type="term" value="F:transcription cis-regulatory region binding"/>
    <property type="evidence" value="ECO:0007669"/>
    <property type="project" value="TreeGrafter"/>
</dbReference>
<dbReference type="PANTHER" id="PTHR30055">
    <property type="entry name" value="HTH-TYPE TRANSCRIPTIONAL REGULATOR RUTR"/>
    <property type="match status" value="1"/>
</dbReference>
<dbReference type="AlphaFoldDB" id="A0A1I2RX84"/>
<evidence type="ECO:0000259" key="5">
    <source>
        <dbReference type="PROSITE" id="PS50977"/>
    </source>
</evidence>
<organism evidence="6 7">
    <name type="scientific">Corynebacterium spheniscorum</name>
    <dbReference type="NCBI Taxonomy" id="185761"/>
    <lineage>
        <taxon>Bacteria</taxon>
        <taxon>Bacillati</taxon>
        <taxon>Actinomycetota</taxon>
        <taxon>Actinomycetes</taxon>
        <taxon>Mycobacteriales</taxon>
        <taxon>Corynebacteriaceae</taxon>
        <taxon>Corynebacterium</taxon>
    </lineage>
</organism>
<keyword evidence="2 4" id="KW-0238">DNA-binding</keyword>
<dbReference type="PANTHER" id="PTHR30055:SF238">
    <property type="entry name" value="MYCOFACTOCIN BIOSYNTHESIS TRANSCRIPTIONAL REGULATOR MFTR-RELATED"/>
    <property type="match status" value="1"/>
</dbReference>
<dbReference type="Pfam" id="PF00440">
    <property type="entry name" value="TetR_N"/>
    <property type="match status" value="1"/>
</dbReference>
<dbReference type="Gene3D" id="1.10.357.10">
    <property type="entry name" value="Tetracycline Repressor, domain 2"/>
    <property type="match status" value="1"/>
</dbReference>
<reference evidence="6 7" key="1">
    <citation type="submission" date="2016-10" db="EMBL/GenBank/DDBJ databases">
        <authorList>
            <person name="de Groot N.N."/>
        </authorList>
    </citation>
    <scope>NUCLEOTIDE SEQUENCE [LARGE SCALE GENOMIC DNA]</scope>
    <source>
        <strain>J11</strain>
        <strain evidence="7">PG 39</strain>
    </source>
</reference>
<keyword evidence="1" id="KW-0805">Transcription regulation</keyword>
<accession>A0A1I2RX84</accession>
<dbReference type="GO" id="GO:0003700">
    <property type="term" value="F:DNA-binding transcription factor activity"/>
    <property type="evidence" value="ECO:0007669"/>
    <property type="project" value="TreeGrafter"/>
</dbReference>
<feature type="domain" description="HTH tetR-type" evidence="5">
    <location>
        <begin position="12"/>
        <end position="72"/>
    </location>
</feature>
<evidence type="ECO:0000256" key="1">
    <source>
        <dbReference type="ARBA" id="ARBA00023015"/>
    </source>
</evidence>
<dbReference type="SUPFAM" id="SSF46689">
    <property type="entry name" value="Homeodomain-like"/>
    <property type="match status" value="1"/>
</dbReference>
<sequence>MTEESLRESKRRATRAAIEEHATRLVAQDGLESVTVEDICHAAGISKRTFFNYVDGKETAIFGDPPRPPSPAQEEDFLAQPHEDLPAAVITLAFHQLSTGQCIDRSRRGIVMRRRKEIRQRHPELLFQRSTHVTHVYESLGDLLVRYLNKYPDTRLLPGPVESEAHTILALAASALQLGFVRWTRGEDTTMDALESECSAAFKDLTLICESR</sequence>
<dbReference type="Proteomes" id="UP000199065">
    <property type="component" value="Unassembled WGS sequence"/>
</dbReference>
<dbReference type="PROSITE" id="PS50977">
    <property type="entry name" value="HTH_TETR_2"/>
    <property type="match status" value="1"/>
</dbReference>
<dbReference type="OrthoDB" id="3787664at2"/>
<proteinExistence type="predicted"/>
<evidence type="ECO:0000313" key="6">
    <source>
        <dbReference type="EMBL" id="SFG45168.1"/>
    </source>
</evidence>
<evidence type="ECO:0000313" key="7">
    <source>
        <dbReference type="Proteomes" id="UP000199065"/>
    </source>
</evidence>
<name>A0A1I2RX84_9CORY</name>
<dbReference type="InterPro" id="IPR050109">
    <property type="entry name" value="HTH-type_TetR-like_transc_reg"/>
</dbReference>
<gene>
    <name evidence="6" type="ORF">SAMN05660282_00946</name>
</gene>
<protein>
    <submittedName>
        <fullName evidence="6">Transcriptional regulator, TetR family</fullName>
    </submittedName>
</protein>
<dbReference type="STRING" id="185761.SAMN05660282_00946"/>
<dbReference type="RefSeq" id="WP_092284939.1">
    <property type="nucleotide sequence ID" value="NZ_FOPJ01000004.1"/>
</dbReference>
<keyword evidence="7" id="KW-1185">Reference proteome</keyword>